<protein>
    <submittedName>
        <fullName evidence="1">Uncharacterized protein</fullName>
    </submittedName>
</protein>
<evidence type="ECO:0000313" key="1">
    <source>
        <dbReference type="EMBL" id="CAD8121483.1"/>
    </source>
</evidence>
<gene>
    <name evidence="1" type="ORF">PSON_ATCC_30995.1.T1320135</name>
</gene>
<organism evidence="1 2">
    <name type="scientific">Paramecium sonneborni</name>
    <dbReference type="NCBI Taxonomy" id="65129"/>
    <lineage>
        <taxon>Eukaryota</taxon>
        <taxon>Sar</taxon>
        <taxon>Alveolata</taxon>
        <taxon>Ciliophora</taxon>
        <taxon>Intramacronucleata</taxon>
        <taxon>Oligohymenophorea</taxon>
        <taxon>Peniculida</taxon>
        <taxon>Parameciidae</taxon>
        <taxon>Paramecium</taxon>
    </lineage>
</organism>
<evidence type="ECO:0000313" key="2">
    <source>
        <dbReference type="Proteomes" id="UP000692954"/>
    </source>
</evidence>
<sequence length="45" mass="5441">MFPYFIPQINHFLNWELLKYDSTETFNPFSSQFNRMICTSMVQSS</sequence>
<dbReference type="AlphaFoldDB" id="A0A8S1R2C2"/>
<name>A0A8S1R2C2_9CILI</name>
<proteinExistence type="predicted"/>
<reference evidence="1" key="1">
    <citation type="submission" date="2021-01" db="EMBL/GenBank/DDBJ databases">
        <authorList>
            <consortium name="Genoscope - CEA"/>
            <person name="William W."/>
        </authorList>
    </citation>
    <scope>NUCLEOTIDE SEQUENCE</scope>
</reference>
<dbReference type="Proteomes" id="UP000692954">
    <property type="component" value="Unassembled WGS sequence"/>
</dbReference>
<keyword evidence="2" id="KW-1185">Reference proteome</keyword>
<dbReference type="EMBL" id="CAJJDN010000132">
    <property type="protein sequence ID" value="CAD8121483.1"/>
    <property type="molecule type" value="Genomic_DNA"/>
</dbReference>
<comment type="caution">
    <text evidence="1">The sequence shown here is derived from an EMBL/GenBank/DDBJ whole genome shotgun (WGS) entry which is preliminary data.</text>
</comment>
<accession>A0A8S1R2C2</accession>